<dbReference type="Pfam" id="PF14432">
    <property type="entry name" value="DYW_deaminase"/>
    <property type="match status" value="1"/>
</dbReference>
<evidence type="ECO:0000256" key="5">
    <source>
        <dbReference type="ARBA" id="ARBA00023038"/>
    </source>
</evidence>
<dbReference type="InterPro" id="IPR046960">
    <property type="entry name" value="PPR_At4g14850-like_plant"/>
</dbReference>
<keyword evidence="5 6" id="KW-0440">LIM domain</keyword>
<dbReference type="PROSITE" id="PS00478">
    <property type="entry name" value="LIM_DOMAIN_1"/>
    <property type="match status" value="1"/>
</dbReference>
<dbReference type="NCBIfam" id="TIGR00756">
    <property type="entry name" value="PPR"/>
    <property type="match status" value="3"/>
</dbReference>
<evidence type="ECO:0000256" key="7">
    <source>
        <dbReference type="PROSITE-ProRule" id="PRU00708"/>
    </source>
</evidence>
<dbReference type="Pfam" id="PF13041">
    <property type="entry name" value="PPR_2"/>
    <property type="match status" value="1"/>
</dbReference>
<evidence type="ECO:0000256" key="3">
    <source>
        <dbReference type="ARBA" id="ARBA00022737"/>
    </source>
</evidence>
<organism evidence="10">
    <name type="scientific">Tanacetum cinerariifolium</name>
    <name type="common">Dalmatian daisy</name>
    <name type="synonym">Chrysanthemum cinerariifolium</name>
    <dbReference type="NCBI Taxonomy" id="118510"/>
    <lineage>
        <taxon>Eukaryota</taxon>
        <taxon>Viridiplantae</taxon>
        <taxon>Streptophyta</taxon>
        <taxon>Embryophyta</taxon>
        <taxon>Tracheophyta</taxon>
        <taxon>Spermatophyta</taxon>
        <taxon>Magnoliopsida</taxon>
        <taxon>eudicotyledons</taxon>
        <taxon>Gunneridae</taxon>
        <taxon>Pentapetalae</taxon>
        <taxon>asterids</taxon>
        <taxon>campanulids</taxon>
        <taxon>Asterales</taxon>
        <taxon>Asteraceae</taxon>
        <taxon>Asteroideae</taxon>
        <taxon>Anthemideae</taxon>
        <taxon>Anthemidinae</taxon>
        <taxon>Tanacetum</taxon>
    </lineage>
</organism>
<dbReference type="Gene3D" id="2.10.110.10">
    <property type="entry name" value="Cysteine Rich Protein"/>
    <property type="match status" value="2"/>
</dbReference>
<feature type="repeat" description="PPR" evidence="7">
    <location>
        <begin position="320"/>
        <end position="354"/>
    </location>
</feature>
<dbReference type="PROSITE" id="PS50023">
    <property type="entry name" value="LIM_DOMAIN_2"/>
    <property type="match status" value="2"/>
</dbReference>
<dbReference type="Pfam" id="PF20430">
    <property type="entry name" value="Eplus_motif"/>
    <property type="match status" value="1"/>
</dbReference>
<dbReference type="FunFam" id="1.25.40.10:FF:000348">
    <property type="entry name" value="Pentatricopeptide repeat-containing protein chloroplastic"/>
    <property type="match status" value="1"/>
</dbReference>
<dbReference type="InterPro" id="IPR002885">
    <property type="entry name" value="PPR_rpt"/>
</dbReference>
<dbReference type="SUPFAM" id="SSF57716">
    <property type="entry name" value="Glucocorticoid receptor-like (DNA-binding domain)"/>
    <property type="match status" value="4"/>
</dbReference>
<dbReference type="PROSITE" id="PS51375">
    <property type="entry name" value="PPR"/>
    <property type="match status" value="2"/>
</dbReference>
<keyword evidence="3" id="KW-0677">Repeat</keyword>
<evidence type="ECO:0000256" key="8">
    <source>
        <dbReference type="SAM" id="MobiDB-lite"/>
    </source>
</evidence>
<evidence type="ECO:0000256" key="4">
    <source>
        <dbReference type="ARBA" id="ARBA00022833"/>
    </source>
</evidence>
<dbReference type="InterPro" id="IPR011990">
    <property type="entry name" value="TPR-like_helical_dom_sf"/>
</dbReference>
<dbReference type="GO" id="GO:0051015">
    <property type="term" value="F:actin filament binding"/>
    <property type="evidence" value="ECO:0007669"/>
    <property type="project" value="UniProtKB-ARBA"/>
</dbReference>
<feature type="domain" description="LIM zinc-binding" evidence="9">
    <location>
        <begin position="9"/>
        <end position="69"/>
    </location>
</feature>
<evidence type="ECO:0000256" key="2">
    <source>
        <dbReference type="ARBA" id="ARBA00022723"/>
    </source>
</evidence>
<dbReference type="SMART" id="SM00132">
    <property type="entry name" value="LIM"/>
    <property type="match status" value="2"/>
</dbReference>
<dbReference type="FunFam" id="1.25.40.10:FF:000184">
    <property type="entry name" value="Pentatricopeptide repeat-containing protein, chloroplastic"/>
    <property type="match status" value="1"/>
</dbReference>
<dbReference type="FunFam" id="2.10.110.10:FF:000002">
    <property type="entry name" value="LIM domain and actin-binding 1"/>
    <property type="match status" value="2"/>
</dbReference>
<reference evidence="10" key="1">
    <citation type="journal article" date="2019" name="Sci. Rep.">
        <title>Draft genome of Tanacetum cinerariifolium, the natural source of mosquito coil.</title>
        <authorList>
            <person name="Yamashiro T."/>
            <person name="Shiraishi A."/>
            <person name="Satake H."/>
            <person name="Nakayama K."/>
        </authorList>
    </citation>
    <scope>NUCLEOTIDE SEQUENCE</scope>
</reference>
<evidence type="ECO:0000313" key="10">
    <source>
        <dbReference type="EMBL" id="GEU87996.1"/>
    </source>
</evidence>
<comment type="similarity">
    <text evidence="1">Belongs to the PPR family. PCMP-H subfamily.</text>
</comment>
<dbReference type="EMBL" id="BKCJ010009653">
    <property type="protein sequence ID" value="GEU87996.1"/>
    <property type="molecule type" value="Genomic_DNA"/>
</dbReference>
<evidence type="ECO:0000259" key="9">
    <source>
        <dbReference type="PROSITE" id="PS50023"/>
    </source>
</evidence>
<dbReference type="AlphaFoldDB" id="A0A6L2NPC2"/>
<dbReference type="CDD" id="cd09440">
    <property type="entry name" value="LIM1_SF3"/>
    <property type="match status" value="1"/>
</dbReference>
<feature type="region of interest" description="Disordered" evidence="8">
    <location>
        <begin position="80"/>
        <end position="100"/>
    </location>
</feature>
<evidence type="ECO:0000256" key="6">
    <source>
        <dbReference type="PROSITE-ProRule" id="PRU00125"/>
    </source>
</evidence>
<feature type="compositionally biased region" description="Polar residues" evidence="8">
    <location>
        <begin position="86"/>
        <end position="100"/>
    </location>
</feature>
<dbReference type="GO" id="GO:0009451">
    <property type="term" value="P:RNA modification"/>
    <property type="evidence" value="ECO:0007669"/>
    <property type="project" value="InterPro"/>
</dbReference>
<dbReference type="GO" id="GO:0003723">
    <property type="term" value="F:RNA binding"/>
    <property type="evidence" value="ECO:0007669"/>
    <property type="project" value="InterPro"/>
</dbReference>
<dbReference type="Pfam" id="PF00412">
    <property type="entry name" value="LIM"/>
    <property type="match status" value="2"/>
</dbReference>
<dbReference type="InterPro" id="IPR001781">
    <property type="entry name" value="Znf_LIM"/>
</dbReference>
<dbReference type="GO" id="GO:0008270">
    <property type="term" value="F:zinc ion binding"/>
    <property type="evidence" value="ECO:0007669"/>
    <property type="project" value="InterPro"/>
</dbReference>
<feature type="repeat" description="PPR" evidence="7">
    <location>
        <begin position="453"/>
        <end position="487"/>
    </location>
</feature>
<dbReference type="PANTHER" id="PTHR47926">
    <property type="entry name" value="PENTATRICOPEPTIDE REPEAT-CONTAINING PROTEIN"/>
    <property type="match status" value="1"/>
</dbReference>
<keyword evidence="4 6" id="KW-0862">Zinc</keyword>
<feature type="domain" description="LIM zinc-binding" evidence="9">
    <location>
        <begin position="105"/>
        <end position="165"/>
    </location>
</feature>
<dbReference type="GO" id="GO:0051017">
    <property type="term" value="P:actin filament bundle assembly"/>
    <property type="evidence" value="ECO:0007669"/>
    <property type="project" value="UniProtKB-ARBA"/>
</dbReference>
<evidence type="ECO:0000256" key="1">
    <source>
        <dbReference type="ARBA" id="ARBA00006643"/>
    </source>
</evidence>
<gene>
    <name evidence="10" type="ORF">Tci_059974</name>
</gene>
<dbReference type="Gene3D" id="1.25.40.10">
    <property type="entry name" value="Tetratricopeptide repeat domain"/>
    <property type="match status" value="2"/>
</dbReference>
<dbReference type="Pfam" id="PF01535">
    <property type="entry name" value="PPR"/>
    <property type="match status" value="3"/>
</dbReference>
<dbReference type="CDD" id="cd09441">
    <property type="entry name" value="LIM2_SF3"/>
    <property type="match status" value="1"/>
</dbReference>
<name>A0A6L2NPC2_TANCI</name>
<dbReference type="InterPro" id="IPR046849">
    <property type="entry name" value="E2_motif"/>
</dbReference>
<dbReference type="InterPro" id="IPR032867">
    <property type="entry name" value="DYW_dom"/>
</dbReference>
<sequence length="758" mass="85539">MATYGGTTQKCKACEKTVYLVDELTVDNKVYHKACFRCHHCKGTLKLSNYSSFEGVLYCQPHFDQLFKMTGSLDKSFEGTPKTARSYEQGQSNSRVSSMFGGTQDKCVTCTKTVYPLEKVGVDGNAYHKSCFRCSYGGCHITSSNYVAHEHQLFCKHHHAQLFMAKGNFSQFDKQNEPNNDGQLIRVLVTGVPFLCPFVDESLQNYESLQDCQFGECTKLLGDSCSRYGLLMFVRGRRSSLSEDIVSKVVSDDYTLTFTITACSGRNQTLFRFGQNCHAMVVKVGYGLSVCVSNALVSFYVGCLEMGLARKVFDKMSQRDVVTWTSLVKGYVVSGEMRKAREVFDGMRERNEVSWAVMIAGYVGNKMYNEGLRCFNEMLGEGGLEPNEAIFVSVLSACAHLGQVNQGKWIHFYMDKIRFRKSENIATALIDMYAKCGKIDYAKQVFKECEKRDLLTWTSLISGLSMHGLGKEALEVLDEMLAEGIKPDNVTLIGVLSACSHSGKIEEGISIFNNMERLWGISPKIEHFGCYVDLLSRAGRLENAFNVIKRMKIEPDEVIWRSIISSCKVHKNVHLAEEISKHFRNTHGGGRLLLSNLHASFGQWDNVKQIRETRIDKKDYSNPGCSYIEIDGVVHEFLAADKLHPMITDINLKLNEVMKRISLEGGYVPMTRNVLFDLSEEEKELAISWHSEKLAVAFALMSSPEGTQIQIVKNLRICEDCHSAMKCISLVYNREIVVRDGSRFHTFRDGYCSCADYW</sequence>
<comment type="caution">
    <text evidence="10">The sequence shown here is derived from an EMBL/GenBank/DDBJ whole genome shotgun (WGS) entry which is preliminary data.</text>
</comment>
<dbReference type="PANTHER" id="PTHR47926:SF344">
    <property type="entry name" value="OS07G0636900 PROTEIN"/>
    <property type="match status" value="1"/>
</dbReference>
<proteinExistence type="inferred from homology"/>
<accession>A0A6L2NPC2</accession>
<protein>
    <submittedName>
        <fullName evidence="10">Pentatricopeptide repeat-containing protein At3g62890-like</fullName>
    </submittedName>
</protein>
<keyword evidence="2 6" id="KW-0479">Metal-binding</keyword>